<dbReference type="InterPro" id="IPR003439">
    <property type="entry name" value="ABC_transporter-like_ATP-bd"/>
</dbReference>
<evidence type="ECO:0000256" key="2">
    <source>
        <dbReference type="ARBA" id="ARBA00022741"/>
    </source>
</evidence>
<dbReference type="GeneTree" id="ENSGT00940000158329"/>
<reference evidence="7" key="3">
    <citation type="submission" date="2025-09" db="UniProtKB">
        <authorList>
            <consortium name="Ensembl"/>
        </authorList>
    </citation>
    <scope>IDENTIFICATION</scope>
</reference>
<evidence type="ECO:0000256" key="4">
    <source>
        <dbReference type="SAM" id="Coils"/>
    </source>
</evidence>
<feature type="compositionally biased region" description="Acidic residues" evidence="5">
    <location>
        <begin position="162"/>
        <end position="172"/>
    </location>
</feature>
<evidence type="ECO:0000259" key="6">
    <source>
        <dbReference type="PROSITE" id="PS50893"/>
    </source>
</evidence>
<dbReference type="GO" id="GO:0016887">
    <property type="term" value="F:ATP hydrolysis activity"/>
    <property type="evidence" value="ECO:0007669"/>
    <property type="project" value="InterPro"/>
</dbReference>
<keyword evidence="4" id="KW-0175">Coiled coil</keyword>
<dbReference type="InterPro" id="IPR050611">
    <property type="entry name" value="ABCF"/>
</dbReference>
<dbReference type="SUPFAM" id="SSF52540">
    <property type="entry name" value="P-loop containing nucleoside triphosphate hydrolases"/>
    <property type="match status" value="2"/>
</dbReference>
<feature type="region of interest" description="Disordered" evidence="5">
    <location>
        <begin position="472"/>
        <end position="493"/>
    </location>
</feature>
<keyword evidence="8" id="KW-1185">Reference proteome</keyword>
<dbReference type="InterPro" id="IPR003593">
    <property type="entry name" value="AAA+_ATPase"/>
</dbReference>
<evidence type="ECO:0000256" key="1">
    <source>
        <dbReference type="ARBA" id="ARBA00022737"/>
    </source>
</evidence>
<name>A0A287DEM5_ICTTR</name>
<dbReference type="InParanoid" id="A0A287DEM5"/>
<feature type="region of interest" description="Disordered" evidence="5">
    <location>
        <begin position="1"/>
        <end position="221"/>
    </location>
</feature>
<feature type="domain" description="ABC transporter" evidence="6">
    <location>
        <begin position="520"/>
        <end position="735"/>
    </location>
</feature>
<feature type="compositionally biased region" description="Basic and acidic residues" evidence="5">
    <location>
        <begin position="472"/>
        <end position="486"/>
    </location>
</feature>
<dbReference type="PROSITE" id="PS50893">
    <property type="entry name" value="ABC_TRANSPORTER_2"/>
    <property type="match status" value="2"/>
</dbReference>
<dbReference type="EMBL" id="AGTP01071148">
    <property type="status" value="NOT_ANNOTATED_CDS"/>
    <property type="molecule type" value="Genomic_DNA"/>
</dbReference>
<keyword evidence="1" id="KW-0677">Repeat</keyword>
<dbReference type="PROSITE" id="PS00211">
    <property type="entry name" value="ABC_TRANSPORTER_1"/>
    <property type="match status" value="2"/>
</dbReference>
<evidence type="ECO:0000256" key="5">
    <source>
        <dbReference type="SAM" id="MobiDB-lite"/>
    </source>
</evidence>
<organism evidence="7 8">
    <name type="scientific">Ictidomys tridecemlineatus</name>
    <name type="common">Thirteen-lined ground squirrel</name>
    <name type="synonym">Spermophilus tridecemlineatus</name>
    <dbReference type="NCBI Taxonomy" id="43179"/>
    <lineage>
        <taxon>Eukaryota</taxon>
        <taxon>Metazoa</taxon>
        <taxon>Chordata</taxon>
        <taxon>Craniata</taxon>
        <taxon>Vertebrata</taxon>
        <taxon>Euteleostomi</taxon>
        <taxon>Mammalia</taxon>
        <taxon>Eutheria</taxon>
        <taxon>Euarchontoglires</taxon>
        <taxon>Glires</taxon>
        <taxon>Rodentia</taxon>
        <taxon>Sciuromorpha</taxon>
        <taxon>Sciuridae</taxon>
        <taxon>Xerinae</taxon>
        <taxon>Marmotini</taxon>
        <taxon>Ictidomys</taxon>
    </lineage>
</organism>
<protein>
    <recommendedName>
        <fullName evidence="6">ABC transporter domain-containing protein</fullName>
    </recommendedName>
</protein>
<evidence type="ECO:0000313" key="7">
    <source>
        <dbReference type="Ensembl" id="ENSSTOP00000031984.1"/>
    </source>
</evidence>
<reference evidence="8" key="1">
    <citation type="submission" date="2011-11" db="EMBL/GenBank/DDBJ databases">
        <title>The Draft Genome of Spermophilus tridecemlineatus.</title>
        <authorList>
            <consortium name="The Broad Institute Genome Assembly &amp; Analysis Group"/>
            <consortium name="Computational R&amp;D Group"/>
            <consortium name="and Sequencing Platform"/>
            <person name="Di Palma F."/>
            <person name="Alfoldi J."/>
            <person name="Johnson J."/>
            <person name="Berlin A."/>
            <person name="Gnerre S."/>
            <person name="Jaffe D."/>
            <person name="MacCallum I."/>
            <person name="Young S."/>
            <person name="Walker B.J."/>
            <person name="Lindblad-Toh K."/>
        </authorList>
    </citation>
    <scope>NUCLEOTIDE SEQUENCE [LARGE SCALE GENOMIC DNA]</scope>
</reference>
<dbReference type="PANTHER" id="PTHR19211:SF14">
    <property type="entry name" value="ATP-BINDING CASSETTE SUB-FAMILY F MEMBER 1"/>
    <property type="match status" value="1"/>
</dbReference>
<dbReference type="Proteomes" id="UP000005215">
    <property type="component" value="Unassembled WGS sequence"/>
</dbReference>
<feature type="coiled-coil region" evidence="4">
    <location>
        <begin position="318"/>
        <end position="349"/>
    </location>
</feature>
<dbReference type="CDD" id="cd03221">
    <property type="entry name" value="ABCF_EF-3"/>
    <property type="match status" value="2"/>
</dbReference>
<reference evidence="7" key="2">
    <citation type="submission" date="2025-08" db="UniProtKB">
        <authorList>
            <consortium name="Ensembl"/>
        </authorList>
    </citation>
    <scope>IDENTIFICATION</scope>
</reference>
<feature type="compositionally biased region" description="Basic residues" evidence="5">
    <location>
        <begin position="212"/>
        <end position="221"/>
    </location>
</feature>
<proteinExistence type="predicted"/>
<dbReference type="PANTHER" id="PTHR19211">
    <property type="entry name" value="ATP-BINDING TRANSPORT PROTEIN-RELATED"/>
    <property type="match status" value="1"/>
</dbReference>
<evidence type="ECO:0000256" key="3">
    <source>
        <dbReference type="ARBA" id="ARBA00022840"/>
    </source>
</evidence>
<dbReference type="InterPro" id="IPR017871">
    <property type="entry name" value="ABC_transporter-like_CS"/>
</dbReference>
<dbReference type="STRING" id="43179.ENSSTOP00000031984"/>
<feature type="compositionally biased region" description="Basic and acidic residues" evidence="5">
    <location>
        <begin position="47"/>
        <end position="62"/>
    </location>
</feature>
<dbReference type="InterPro" id="IPR027417">
    <property type="entry name" value="P-loop_NTPase"/>
</dbReference>
<dbReference type="Gene3D" id="3.40.50.300">
    <property type="entry name" value="P-loop containing nucleotide triphosphate hydrolases"/>
    <property type="match status" value="2"/>
</dbReference>
<dbReference type="FunFam" id="3.40.50.300:FF:000549">
    <property type="entry name" value="ABC transporter ATP-binding protein arb1"/>
    <property type="match status" value="1"/>
</dbReference>
<feature type="compositionally biased region" description="Basic and acidic residues" evidence="5">
    <location>
        <begin position="118"/>
        <end position="137"/>
    </location>
</feature>
<keyword evidence="2" id="KW-0547">Nucleotide-binding</keyword>
<feature type="domain" description="ABC transporter" evidence="6">
    <location>
        <begin position="263"/>
        <end position="486"/>
    </location>
</feature>
<evidence type="ECO:0000313" key="8">
    <source>
        <dbReference type="Proteomes" id="UP000005215"/>
    </source>
</evidence>
<sequence>MPKGPKQQPPEPKWIGDADSPSPTDKVVKKGKKDKKTKKTFLEELAVEDKQAGEEEKRKKDVDDDGEEKELTEPLSVPASDEEDEIPAPIPRAGKKTRGGNVFAALIQDQSEEEEEEEKHPPKAAKPERNQIHKAVSEEQQPGLKEKSKGKAKRQNKFAALDSEEEDEEDEMTKEKEPPKQGKEKAKKSKPGSEEGEEEEGESRADDPYAHLSKKEKKKLKKRMDYECQVASLKAANAAEIDFSVSQAEVSSRQAMLENASDVKLEKFSISAHGKELFVNADLFIVAGHRCGLVGPNGQGKTTLLKHIANRALSILPNVDLLEEERRLQRQLEQEDDTAAERLEKVYEELRATGAAAAEAKARRILAGLGFDPEMQNRPTQKFSGGWRMRVSLARALFMEPTLLMLDEPTNHLDLNAVIWLNNYPRGWRKTRLIVSHDQSFLDDVCTDIIHLNAQQLHYYRGNYLKELKAGGKSTKQAEKQTKEALTRNPRKPLSSCSARRNILCASLSQIPSHSALLCWGLHGVTFGYEGQKPLFKNLDFGIDMDSRICIVGPNGVGESTLLLLLTGKLTPTHGEMRKNHRLKIGFFNQPYAEQLHMEVKPDEYLQRSFNPAYQDARKCLGCFGLESHAHTIRICKLSGGQKARVVFAELACREAHVLILDEPTNKLDIESIDALGEAINEYKGAVIVVSHDARLITETNCQLWVVEEQSVSQIDGDFEDYKREVLEALSKVMVNRPQE</sequence>
<dbReference type="AlphaFoldDB" id="A0A287DEM5"/>
<dbReference type="FunFam" id="3.40.50.300:FF:000011">
    <property type="entry name" value="Putative ABC transporter ATP-binding component"/>
    <property type="match status" value="1"/>
</dbReference>
<dbReference type="SMART" id="SM00382">
    <property type="entry name" value="AAA"/>
    <property type="match status" value="2"/>
</dbReference>
<dbReference type="GO" id="GO:0005524">
    <property type="term" value="F:ATP binding"/>
    <property type="evidence" value="ECO:0007669"/>
    <property type="project" value="UniProtKB-KW"/>
</dbReference>
<dbReference type="Pfam" id="PF00005">
    <property type="entry name" value="ABC_tran"/>
    <property type="match status" value="2"/>
</dbReference>
<dbReference type="Ensembl" id="ENSSTOT00000032424.1">
    <property type="protein sequence ID" value="ENSSTOP00000031984.1"/>
    <property type="gene ID" value="ENSSTOG00000031280.1"/>
</dbReference>
<feature type="compositionally biased region" description="Basic and acidic residues" evidence="5">
    <location>
        <begin position="173"/>
        <end position="184"/>
    </location>
</feature>
<accession>A0A287DEM5</accession>
<keyword evidence="3" id="KW-0067">ATP-binding</keyword>
<feature type="compositionally biased region" description="Basic residues" evidence="5">
    <location>
        <begin position="29"/>
        <end position="39"/>
    </location>
</feature>